<proteinExistence type="predicted"/>
<reference evidence="1 2" key="1">
    <citation type="journal article" date="2024" name="G3 (Bethesda)">
        <title>Genome assembly of Hibiscus sabdariffa L. provides insights into metabolisms of medicinal natural products.</title>
        <authorList>
            <person name="Kim T."/>
        </authorList>
    </citation>
    <scope>NUCLEOTIDE SEQUENCE [LARGE SCALE GENOMIC DNA]</scope>
    <source>
        <strain evidence="1">TK-2024</strain>
        <tissue evidence="1">Old leaves</tissue>
    </source>
</reference>
<comment type="caution">
    <text evidence="1">The sequence shown here is derived from an EMBL/GenBank/DDBJ whole genome shotgun (WGS) entry which is preliminary data.</text>
</comment>
<dbReference type="EMBL" id="JBBPBN010001216">
    <property type="protein sequence ID" value="KAK8479263.1"/>
    <property type="molecule type" value="Genomic_DNA"/>
</dbReference>
<name>A0ABR1ZFM9_9ROSI</name>
<protein>
    <submittedName>
        <fullName evidence="1">Uncharacterized protein</fullName>
    </submittedName>
</protein>
<dbReference type="InterPro" id="IPR004158">
    <property type="entry name" value="DUF247_pln"/>
</dbReference>
<evidence type="ECO:0000313" key="1">
    <source>
        <dbReference type="EMBL" id="KAK8479263.1"/>
    </source>
</evidence>
<dbReference type="Proteomes" id="UP001396334">
    <property type="component" value="Unassembled WGS sequence"/>
</dbReference>
<accession>A0ABR1ZFM9</accession>
<dbReference type="Pfam" id="PF03140">
    <property type="entry name" value="DUF247"/>
    <property type="match status" value="1"/>
</dbReference>
<gene>
    <name evidence="1" type="ORF">V6N11_064491</name>
</gene>
<keyword evidence="2" id="KW-1185">Reference proteome</keyword>
<evidence type="ECO:0000313" key="2">
    <source>
        <dbReference type="Proteomes" id="UP001396334"/>
    </source>
</evidence>
<dbReference type="PANTHER" id="PTHR31170:SF21">
    <property type="match status" value="1"/>
</dbReference>
<sequence length="383" mass="44261">MDPQNPDYSLEQIVASVEHRLNSCPVIPDTRTYTISHFPDVLAGVNDGIRLPRQVFFGPCRFRTGPFEDYKLSFLNMFFSRTQKDRSFYIGELNGLKDEIKRCYSPKFAMPPDGELVEMMLYDGSFMVELFRQYDEGTDFMSHLPCPLPTLISDLLKLENQLPFSVLEKLFKSSNVGPRASIHPSQTFCKSSEMVYDVQEPKHLLDLFRRSLIPTTNSDPHRSKRYDQRHSIQSMKYLRSVGITVRQKTAKSLLEIDFRKFQIPPLALKIPPLAIDDFTNAVLVNCVALEQCFPDESKHFTAYACFMSCLLKQPEDVGYLHIIKGVSQDETSFITTLNSIGTSLSATLRECYLWKQFCEIHSYYNSYWASIRLTLLRYNDFML</sequence>
<organism evidence="1 2">
    <name type="scientific">Hibiscus sabdariffa</name>
    <name type="common">roselle</name>
    <dbReference type="NCBI Taxonomy" id="183260"/>
    <lineage>
        <taxon>Eukaryota</taxon>
        <taxon>Viridiplantae</taxon>
        <taxon>Streptophyta</taxon>
        <taxon>Embryophyta</taxon>
        <taxon>Tracheophyta</taxon>
        <taxon>Spermatophyta</taxon>
        <taxon>Magnoliopsida</taxon>
        <taxon>eudicotyledons</taxon>
        <taxon>Gunneridae</taxon>
        <taxon>Pentapetalae</taxon>
        <taxon>rosids</taxon>
        <taxon>malvids</taxon>
        <taxon>Malvales</taxon>
        <taxon>Malvaceae</taxon>
        <taxon>Malvoideae</taxon>
        <taxon>Hibiscus</taxon>
    </lineage>
</organism>
<dbReference type="PANTHER" id="PTHR31170">
    <property type="entry name" value="BNAC04G53230D PROTEIN"/>
    <property type="match status" value="1"/>
</dbReference>